<evidence type="ECO:0000256" key="4">
    <source>
        <dbReference type="ARBA" id="ARBA00022912"/>
    </source>
</evidence>
<protein>
    <recommendedName>
        <fullName evidence="2">protein-tyrosine-phosphatase</fullName>
        <ecNumber evidence="2">3.1.3.48</ecNumber>
    </recommendedName>
</protein>
<dbReference type="EC" id="3.1.3.48" evidence="2"/>
<dbReference type="STRING" id="29349.CLOTH_16260"/>
<name>A0A1V4I5T3_9FIRM</name>
<dbReference type="GO" id="GO:0030145">
    <property type="term" value="F:manganese ion binding"/>
    <property type="evidence" value="ECO:0007669"/>
    <property type="project" value="InterPro"/>
</dbReference>
<dbReference type="EMBL" id="MZGW01000006">
    <property type="protein sequence ID" value="OPJ55323.1"/>
    <property type="molecule type" value="Genomic_DNA"/>
</dbReference>
<dbReference type="InterPro" id="IPR016667">
    <property type="entry name" value="Caps_polysacc_synth_CpsB/CapC"/>
</dbReference>
<sequence>MIDIHCHIIHNVDDGSSSIEESIEMAKIAERDGIKKIINTSHYHLYSHYVTGKSLEEKVNEFNKLLQEKNIDVKVYVGNELYYSKELISKLDKLDYYSLNNSKYVLIEFPPDNLPKDMEDIIYEFKIRNYIPILAHIERYSEVIDNPNLASDYINQGALIQVNASSILGKLGREIQSTCKILLQNNCIHFVASDAHGSKKRTPRLKESYNYIKDIIGKEKADKIFFENTQAIIENKDIQITKPIKHEKKSIMKTIKSIFIKGR</sequence>
<dbReference type="Pfam" id="PF19567">
    <property type="entry name" value="CpsB_CapC"/>
    <property type="match status" value="1"/>
</dbReference>
<keyword evidence="4" id="KW-0904">Protein phosphatase</keyword>
<dbReference type="SUPFAM" id="SSF89550">
    <property type="entry name" value="PHP domain-like"/>
    <property type="match status" value="1"/>
</dbReference>
<keyword evidence="3 6" id="KW-0378">Hydrolase</keyword>
<dbReference type="GO" id="GO:0004725">
    <property type="term" value="F:protein tyrosine phosphatase activity"/>
    <property type="evidence" value="ECO:0007669"/>
    <property type="project" value="UniProtKB-EC"/>
</dbReference>
<dbReference type="RefSeq" id="WP_079412915.1">
    <property type="nucleotide sequence ID" value="NZ_MZGW01000006.1"/>
</dbReference>
<dbReference type="PANTHER" id="PTHR39181">
    <property type="entry name" value="TYROSINE-PROTEIN PHOSPHATASE YWQE"/>
    <property type="match status" value="1"/>
</dbReference>
<evidence type="ECO:0000256" key="1">
    <source>
        <dbReference type="ARBA" id="ARBA00005750"/>
    </source>
</evidence>
<comment type="similarity">
    <text evidence="1">Belongs to the metallo-dependent hydrolases superfamily. CpsB/CapC family.</text>
</comment>
<evidence type="ECO:0000313" key="7">
    <source>
        <dbReference type="Proteomes" id="UP000190140"/>
    </source>
</evidence>
<evidence type="ECO:0000256" key="2">
    <source>
        <dbReference type="ARBA" id="ARBA00013064"/>
    </source>
</evidence>
<accession>A0A1V4I5T3</accession>
<dbReference type="Proteomes" id="UP000190140">
    <property type="component" value="Unassembled WGS sequence"/>
</dbReference>
<keyword evidence="7" id="KW-1185">Reference proteome</keyword>
<evidence type="ECO:0000313" key="6">
    <source>
        <dbReference type="EMBL" id="OPJ55323.1"/>
    </source>
</evidence>
<gene>
    <name evidence="6" type="primary">ywqE</name>
    <name evidence="6" type="ORF">CLOTH_16260</name>
</gene>
<reference evidence="6 7" key="1">
    <citation type="submission" date="2017-03" db="EMBL/GenBank/DDBJ databases">
        <title>Genome sequence of Clostridium thermoalcaliphilum DSM 7309.</title>
        <authorList>
            <person name="Poehlein A."/>
            <person name="Daniel R."/>
        </authorList>
    </citation>
    <scope>NUCLEOTIDE SEQUENCE [LARGE SCALE GENOMIC DNA]</scope>
    <source>
        <strain evidence="6 7">DSM 7309</strain>
    </source>
</reference>
<comment type="catalytic activity">
    <reaction evidence="5">
        <text>O-phospho-L-tyrosyl-[protein] + H2O = L-tyrosyl-[protein] + phosphate</text>
        <dbReference type="Rhea" id="RHEA:10684"/>
        <dbReference type="Rhea" id="RHEA-COMP:10136"/>
        <dbReference type="Rhea" id="RHEA-COMP:20101"/>
        <dbReference type="ChEBI" id="CHEBI:15377"/>
        <dbReference type="ChEBI" id="CHEBI:43474"/>
        <dbReference type="ChEBI" id="CHEBI:46858"/>
        <dbReference type="ChEBI" id="CHEBI:61978"/>
        <dbReference type="EC" id="3.1.3.48"/>
    </reaction>
</comment>
<dbReference type="OrthoDB" id="9788539at2"/>
<organism evidence="6 7">
    <name type="scientific">Alkalithermobacter paradoxus</name>
    <dbReference type="NCBI Taxonomy" id="29349"/>
    <lineage>
        <taxon>Bacteria</taxon>
        <taxon>Bacillati</taxon>
        <taxon>Bacillota</taxon>
        <taxon>Clostridia</taxon>
        <taxon>Peptostreptococcales</taxon>
        <taxon>Tepidibacteraceae</taxon>
        <taxon>Alkalithermobacter</taxon>
    </lineage>
</organism>
<evidence type="ECO:0000256" key="5">
    <source>
        <dbReference type="ARBA" id="ARBA00051722"/>
    </source>
</evidence>
<comment type="caution">
    <text evidence="6">The sequence shown here is derived from an EMBL/GenBank/DDBJ whole genome shotgun (WGS) entry which is preliminary data.</text>
</comment>
<dbReference type="InterPro" id="IPR016195">
    <property type="entry name" value="Pol/histidinol_Pase-like"/>
</dbReference>
<dbReference type="Gene3D" id="3.20.20.140">
    <property type="entry name" value="Metal-dependent hydrolases"/>
    <property type="match status" value="1"/>
</dbReference>
<dbReference type="PIRSF" id="PIRSF016557">
    <property type="entry name" value="Caps_synth_CpsB"/>
    <property type="match status" value="1"/>
</dbReference>
<dbReference type="AlphaFoldDB" id="A0A1V4I5T3"/>
<evidence type="ECO:0000256" key="3">
    <source>
        <dbReference type="ARBA" id="ARBA00022801"/>
    </source>
</evidence>
<proteinExistence type="inferred from homology"/>
<dbReference type="PANTHER" id="PTHR39181:SF1">
    <property type="entry name" value="TYROSINE-PROTEIN PHOSPHATASE YWQE"/>
    <property type="match status" value="1"/>
</dbReference>